<keyword evidence="2" id="KW-1133">Transmembrane helix</keyword>
<dbReference type="GO" id="GO:0048731">
    <property type="term" value="P:system development"/>
    <property type="evidence" value="ECO:0007669"/>
    <property type="project" value="InterPro"/>
</dbReference>
<reference evidence="3 4" key="1">
    <citation type="submission" date="2024-01" db="EMBL/GenBank/DDBJ databases">
        <title>The genomes of 5 underutilized Papilionoideae crops provide insights into root nodulation and disease resistanc.</title>
        <authorList>
            <person name="Jiang F."/>
        </authorList>
    </citation>
    <scope>NUCLEOTIDE SEQUENCE [LARGE SCALE GENOMIC DNA]</scope>
    <source>
        <strain evidence="3">LVBAO_FW01</strain>
        <tissue evidence="3">Leaves</tissue>
    </source>
</reference>
<organism evidence="3 4">
    <name type="scientific">Canavalia gladiata</name>
    <name type="common">Sword bean</name>
    <name type="synonym">Dolichos gladiatus</name>
    <dbReference type="NCBI Taxonomy" id="3824"/>
    <lineage>
        <taxon>Eukaryota</taxon>
        <taxon>Viridiplantae</taxon>
        <taxon>Streptophyta</taxon>
        <taxon>Embryophyta</taxon>
        <taxon>Tracheophyta</taxon>
        <taxon>Spermatophyta</taxon>
        <taxon>Magnoliopsida</taxon>
        <taxon>eudicotyledons</taxon>
        <taxon>Gunneridae</taxon>
        <taxon>Pentapetalae</taxon>
        <taxon>rosids</taxon>
        <taxon>fabids</taxon>
        <taxon>Fabales</taxon>
        <taxon>Fabaceae</taxon>
        <taxon>Papilionoideae</taxon>
        <taxon>50 kb inversion clade</taxon>
        <taxon>NPAAA clade</taxon>
        <taxon>indigoferoid/millettioid clade</taxon>
        <taxon>Phaseoleae</taxon>
        <taxon>Canavalia</taxon>
    </lineage>
</organism>
<comment type="caution">
    <text evidence="3">The sequence shown here is derived from an EMBL/GenBank/DDBJ whole genome shotgun (WGS) entry which is preliminary data.</text>
</comment>
<evidence type="ECO:0000313" key="3">
    <source>
        <dbReference type="EMBL" id="KAK7304888.1"/>
    </source>
</evidence>
<name>A0AAN9JVC2_CANGL</name>
<keyword evidence="4" id="KW-1185">Reference proteome</keyword>
<feature type="region of interest" description="Disordered" evidence="1">
    <location>
        <begin position="160"/>
        <end position="202"/>
    </location>
</feature>
<evidence type="ECO:0000256" key="2">
    <source>
        <dbReference type="SAM" id="Phobius"/>
    </source>
</evidence>
<dbReference type="PANTHER" id="PTHR34545:SF1">
    <property type="entry name" value="CLAVATA3_ESR (CLE)-RELATED PROTEIN 22"/>
    <property type="match status" value="1"/>
</dbReference>
<evidence type="ECO:0000313" key="4">
    <source>
        <dbReference type="Proteomes" id="UP001367508"/>
    </source>
</evidence>
<keyword evidence="2" id="KW-0472">Membrane</keyword>
<protein>
    <submittedName>
        <fullName evidence="3">Uncharacterized protein</fullName>
    </submittedName>
</protein>
<dbReference type="AlphaFoldDB" id="A0AAN9JVC2"/>
<dbReference type="EMBL" id="JAYMYQ010000011">
    <property type="protein sequence ID" value="KAK7304888.1"/>
    <property type="molecule type" value="Genomic_DNA"/>
</dbReference>
<keyword evidence="2" id="KW-0812">Transmembrane</keyword>
<feature type="compositionally biased region" description="Polar residues" evidence="1">
    <location>
        <begin position="160"/>
        <end position="169"/>
    </location>
</feature>
<gene>
    <name evidence="3" type="ORF">VNO77_42781</name>
</gene>
<sequence>MSRERRFNACNLPIVKASFSFECKPAFYIPTFLFSYSHHPFIGCFRNCEVTFGHSTCFCSSIQRSDMASRILTCSQSKVQSYLTPSENDRLAPFTTLTLMVISIMFKRMDAELQEETMKLMSLACFSLLLLLLLLLIQSFSTTTHNDYAKFQNFETGSVSKPNPIQAKQGSRENSGEGSGGEAVLGDEKRKIYTGPNPLHNR</sequence>
<feature type="transmembrane region" description="Helical" evidence="2">
    <location>
        <begin position="120"/>
        <end position="140"/>
    </location>
</feature>
<accession>A0AAN9JVC2</accession>
<evidence type="ECO:0000256" key="1">
    <source>
        <dbReference type="SAM" id="MobiDB-lite"/>
    </source>
</evidence>
<proteinExistence type="predicted"/>
<dbReference type="InterPro" id="IPR033249">
    <property type="entry name" value="CLE_plant"/>
</dbReference>
<dbReference type="Proteomes" id="UP001367508">
    <property type="component" value="Unassembled WGS sequence"/>
</dbReference>
<dbReference type="PANTHER" id="PTHR34545">
    <property type="entry name" value="CLAVATA3/ESR (CLE)-RELATED PROTEIN 22"/>
    <property type="match status" value="1"/>
</dbReference>